<gene>
    <name evidence="3" type="ORF">PEVE_00044418</name>
</gene>
<sequence length="236" mass="25261">MTRMKVAMFKLLFIVLTLAFQLARHKALASRASSNEAAMNILSKCPQSKCLTDAVACLAGAQCSGPESSDQTKKLENLEKEVANLKAELAKAGKPSGFATLDSNGRLPHNLLDAGYDKYSAYDLAWQSLHMAAAAACRGSTASGGTGCCENQVMARNTAERKTCAQICAQTVFRNCDAEVSIYGKKGKATKNGMIVGAFYNYACNHGANGGSEVSSSDETVMNYSYPYFSFCCCRK</sequence>
<name>A0ABN8LNB6_9CNID</name>
<dbReference type="Proteomes" id="UP001159427">
    <property type="component" value="Unassembled WGS sequence"/>
</dbReference>
<reference evidence="3 4" key="1">
    <citation type="submission" date="2022-05" db="EMBL/GenBank/DDBJ databases">
        <authorList>
            <consortium name="Genoscope - CEA"/>
            <person name="William W."/>
        </authorList>
    </citation>
    <scope>NUCLEOTIDE SEQUENCE [LARGE SCALE GENOMIC DNA]</scope>
</reference>
<evidence type="ECO:0000313" key="3">
    <source>
        <dbReference type="EMBL" id="CAH3018708.1"/>
    </source>
</evidence>
<evidence type="ECO:0000256" key="1">
    <source>
        <dbReference type="SAM" id="Coils"/>
    </source>
</evidence>
<keyword evidence="4" id="KW-1185">Reference proteome</keyword>
<proteinExistence type="predicted"/>
<dbReference type="EMBL" id="CALNXI010000094">
    <property type="protein sequence ID" value="CAH3018708.1"/>
    <property type="molecule type" value="Genomic_DNA"/>
</dbReference>
<keyword evidence="1" id="KW-0175">Coiled coil</keyword>
<comment type="caution">
    <text evidence="3">The sequence shown here is derived from an EMBL/GenBank/DDBJ whole genome shotgun (WGS) entry which is preliminary data.</text>
</comment>
<feature type="signal peptide" evidence="2">
    <location>
        <begin position="1"/>
        <end position="19"/>
    </location>
</feature>
<protein>
    <submittedName>
        <fullName evidence="3">Uncharacterized protein</fullName>
    </submittedName>
</protein>
<organism evidence="3 4">
    <name type="scientific">Porites evermanni</name>
    <dbReference type="NCBI Taxonomy" id="104178"/>
    <lineage>
        <taxon>Eukaryota</taxon>
        <taxon>Metazoa</taxon>
        <taxon>Cnidaria</taxon>
        <taxon>Anthozoa</taxon>
        <taxon>Hexacorallia</taxon>
        <taxon>Scleractinia</taxon>
        <taxon>Fungiina</taxon>
        <taxon>Poritidae</taxon>
        <taxon>Porites</taxon>
    </lineage>
</organism>
<evidence type="ECO:0000256" key="2">
    <source>
        <dbReference type="SAM" id="SignalP"/>
    </source>
</evidence>
<feature type="chain" id="PRO_5046884879" evidence="2">
    <location>
        <begin position="20"/>
        <end position="236"/>
    </location>
</feature>
<accession>A0ABN8LNB6</accession>
<feature type="coiled-coil region" evidence="1">
    <location>
        <begin position="68"/>
        <end position="95"/>
    </location>
</feature>
<keyword evidence="2" id="KW-0732">Signal</keyword>
<evidence type="ECO:0000313" key="4">
    <source>
        <dbReference type="Proteomes" id="UP001159427"/>
    </source>
</evidence>